<dbReference type="KEGG" id="blr:BRLA_c003570"/>
<keyword evidence="2" id="KW-1185">Reference proteome</keyword>
<organism evidence="1 2">
    <name type="scientific">Brevibacillus laterosporus LMG 15441</name>
    <dbReference type="NCBI Taxonomy" id="1042163"/>
    <lineage>
        <taxon>Bacteria</taxon>
        <taxon>Bacillati</taxon>
        <taxon>Bacillota</taxon>
        <taxon>Bacilli</taxon>
        <taxon>Bacillales</taxon>
        <taxon>Paenibacillaceae</taxon>
        <taxon>Brevibacillus</taxon>
    </lineage>
</organism>
<dbReference type="STRING" id="1042163.BRLA_c003570"/>
<protein>
    <submittedName>
        <fullName evidence="1">Uncharacterized protein</fullName>
    </submittedName>
</protein>
<evidence type="ECO:0000313" key="1">
    <source>
        <dbReference type="EMBL" id="AIG24752.1"/>
    </source>
</evidence>
<dbReference type="HOGENOM" id="CLU_1871454_0_0_9"/>
<dbReference type="RefSeq" id="WP_003333598.1">
    <property type="nucleotide sequence ID" value="NZ_CP007806.1"/>
</dbReference>
<evidence type="ECO:0000313" key="2">
    <source>
        <dbReference type="Proteomes" id="UP000005850"/>
    </source>
</evidence>
<name>A0A075QWG8_BRELA</name>
<sequence>MKSILIVGRGEAFCDFVQIASKHELDRNLIDGLQIVAFYREALRNNRAKEGFRQVATQGFAPEETKLASFEQVYLFPDEWNDSFRVIAFFVSLGTCRVYVMTQLPRYAALYRRLGAHYVFISSPKHRGYRWLLDNAEDDENTPL</sequence>
<dbReference type="AlphaFoldDB" id="A0A075QWG8"/>
<dbReference type="eggNOG" id="ENOG502ZH1J">
    <property type="taxonomic scope" value="Bacteria"/>
</dbReference>
<reference evidence="1 2" key="1">
    <citation type="journal article" date="2011" name="J. Bacteriol.">
        <title>Genome sequence of Brevibacillus laterosporus LMG 15441, a pathogen of invertebrates.</title>
        <authorList>
            <person name="Djukic M."/>
            <person name="Poehlein A."/>
            <person name="Thurmer A."/>
            <person name="Daniel R."/>
        </authorList>
    </citation>
    <scope>NUCLEOTIDE SEQUENCE [LARGE SCALE GENOMIC DNA]</scope>
    <source>
        <strain evidence="1 2">LMG 15441</strain>
    </source>
</reference>
<accession>A0A075QWG8</accession>
<dbReference type="Proteomes" id="UP000005850">
    <property type="component" value="Chromosome"/>
</dbReference>
<gene>
    <name evidence="1" type="ORF">BRLA_c003570</name>
</gene>
<proteinExistence type="predicted"/>
<dbReference type="EMBL" id="CP007806">
    <property type="protein sequence ID" value="AIG24752.1"/>
    <property type="molecule type" value="Genomic_DNA"/>
</dbReference>